<gene>
    <name evidence="2" type="ORF">B5P45_13290</name>
</gene>
<evidence type="ECO:0000313" key="2">
    <source>
        <dbReference type="EMBL" id="PIO44247.1"/>
    </source>
</evidence>
<accession>A0A2N9VXM9</accession>
<dbReference type="SUPFAM" id="SSF56300">
    <property type="entry name" value="Metallo-dependent phosphatases"/>
    <property type="match status" value="1"/>
</dbReference>
<comment type="caution">
    <text evidence="2">The sequence shown here is derived from an EMBL/GenBank/DDBJ whole genome shotgun (WGS) entry which is preliminary data.</text>
</comment>
<organism evidence="2 3">
    <name type="scientific">Phyllobacterium zundukense</name>
    <dbReference type="NCBI Taxonomy" id="1867719"/>
    <lineage>
        <taxon>Bacteria</taxon>
        <taxon>Pseudomonadati</taxon>
        <taxon>Pseudomonadota</taxon>
        <taxon>Alphaproteobacteria</taxon>
        <taxon>Hyphomicrobiales</taxon>
        <taxon>Phyllobacteriaceae</taxon>
        <taxon>Phyllobacterium</taxon>
    </lineage>
</organism>
<dbReference type="Gene3D" id="3.60.21.10">
    <property type="match status" value="1"/>
</dbReference>
<protein>
    <submittedName>
        <fullName evidence="2">Metallophosphatase</fullName>
    </submittedName>
</protein>
<evidence type="ECO:0000313" key="3">
    <source>
        <dbReference type="Proteomes" id="UP000232163"/>
    </source>
</evidence>
<proteinExistence type="predicted"/>
<dbReference type="InterPro" id="IPR004843">
    <property type="entry name" value="Calcineurin-like_PHP"/>
</dbReference>
<feature type="domain" description="Calcineurin-like phosphoesterase" evidence="1">
    <location>
        <begin position="39"/>
        <end position="135"/>
    </location>
</feature>
<dbReference type="AlphaFoldDB" id="A0A2N9VXM9"/>
<dbReference type="EMBL" id="MZMT01000033">
    <property type="protein sequence ID" value="PIO44247.1"/>
    <property type="molecule type" value="Genomic_DNA"/>
</dbReference>
<sequence length="238" mass="25841">MNLAFQATKTALHGTAEMVIAGQRAVCDPSGALYLESDRILVVSDLHFEKGSSFARRGMMLPPYDTATTLAALAKVIARYNPVCVISLGDSFHDGDAAARLPALYAAELAVLMAGREWIWITGNHDPEHPANLPGETFTELALGNLVFRHEPSKMPCPGEIAGHLHPAAKVVRRGQAVQRRCFASDQSRMIMPAFGAYTGGLNILGRAFHGLFDAHAITAYMLGHARVYPMIRKALYL</sequence>
<keyword evidence="3" id="KW-1185">Reference proteome</keyword>
<dbReference type="KEGG" id="pht:BLM14_29035"/>
<dbReference type="InterPro" id="IPR029052">
    <property type="entry name" value="Metallo-depent_PP-like"/>
</dbReference>
<dbReference type="PIRSF" id="PIRSF000887">
    <property type="entry name" value="Pesterase_MJ0037"/>
    <property type="match status" value="1"/>
</dbReference>
<dbReference type="GO" id="GO:0016787">
    <property type="term" value="F:hydrolase activity"/>
    <property type="evidence" value="ECO:0007669"/>
    <property type="project" value="InterPro"/>
</dbReference>
<dbReference type="Pfam" id="PF00149">
    <property type="entry name" value="Metallophos"/>
    <property type="match status" value="1"/>
</dbReference>
<dbReference type="InterPro" id="IPR026336">
    <property type="entry name" value="PdeM-like"/>
</dbReference>
<dbReference type="InterPro" id="IPR024173">
    <property type="entry name" value="Pesterase_MJ0037-like"/>
</dbReference>
<dbReference type="RefSeq" id="WP_100003620.1">
    <property type="nucleotide sequence ID" value="NZ_CP017944.1"/>
</dbReference>
<name>A0A2N9VXM9_9HYPH</name>
<dbReference type="OrthoDB" id="9795838at2"/>
<evidence type="ECO:0000259" key="1">
    <source>
        <dbReference type="Pfam" id="PF00149"/>
    </source>
</evidence>
<reference evidence="2 3" key="1">
    <citation type="journal article" date="2017" name="Int J Environ Stud">
        <title>Does the Miocene-Pliocene relict legume Oxytropis triphylla form nitrogen-fixing nodules with a combination of bacterial strains?</title>
        <authorList>
            <person name="Safronova V."/>
            <person name="Belimov A."/>
            <person name="Sazanova A."/>
            <person name="Kuznetsova I."/>
            <person name="Popova J."/>
            <person name="Andronov E."/>
            <person name="Verkhozina A."/>
            <person name="Tikhonovich I."/>
        </authorList>
    </citation>
    <scope>NUCLEOTIDE SEQUENCE [LARGE SCALE GENOMIC DNA]</scope>
    <source>
        <strain evidence="2 3">Tri-38</strain>
    </source>
</reference>
<dbReference type="PANTHER" id="PTHR39323:SF1">
    <property type="entry name" value="BLR1149 PROTEIN"/>
    <property type="match status" value="1"/>
</dbReference>
<dbReference type="Proteomes" id="UP000232163">
    <property type="component" value="Unassembled WGS sequence"/>
</dbReference>
<dbReference type="PANTHER" id="PTHR39323">
    <property type="entry name" value="BLR1149 PROTEIN"/>
    <property type="match status" value="1"/>
</dbReference>
<dbReference type="NCBIfam" id="TIGR04123">
    <property type="entry name" value="P_estr_lig_assc"/>
    <property type="match status" value="1"/>
</dbReference>